<feature type="domain" description="Cathepsin propeptide inhibitor" evidence="5">
    <location>
        <begin position="27"/>
        <end position="82"/>
    </location>
</feature>
<evidence type="ECO:0008006" key="8">
    <source>
        <dbReference type="Google" id="ProtNLM"/>
    </source>
</evidence>
<evidence type="ECO:0000259" key="5">
    <source>
        <dbReference type="SMART" id="SM00848"/>
    </source>
</evidence>
<evidence type="ECO:0000313" key="6">
    <source>
        <dbReference type="EMBL" id="OMJ74382.1"/>
    </source>
</evidence>
<keyword evidence="3" id="KW-0732">Signal</keyword>
<gene>
    <name evidence="6" type="ORF">SteCoe_26708</name>
</gene>
<feature type="domain" description="Peptidase C1A papain C-terminal" evidence="4">
    <location>
        <begin position="109"/>
        <end position="332"/>
    </location>
</feature>
<name>A0A1R2BC74_9CILI</name>
<dbReference type="PANTHER" id="PTHR12411">
    <property type="entry name" value="CYSTEINE PROTEASE FAMILY C1-RELATED"/>
    <property type="match status" value="1"/>
</dbReference>
<dbReference type="SUPFAM" id="SSF54001">
    <property type="entry name" value="Cysteine proteinases"/>
    <property type="match status" value="1"/>
</dbReference>
<comment type="caution">
    <text evidence="6">The sequence shown here is derived from an EMBL/GenBank/DDBJ whole genome shotgun (WGS) entry which is preliminary data.</text>
</comment>
<sequence length="334" mass="38191">MKVLFRLALIFATVLALQPELEIQNEFILFKSKFDKNYNINEENYRYHIFRRNLNYIEEMNAKDLPFKLGIGPFADQTYSEFASNYLLPPSNHSQEFLSKILILRNNSIPEYKNWVEEGHISHVENQGNCKSAYAMAATGSIESARSIELYRKVIDLSIQETIDCNELPGVNGCDGGIGYQVYNYYISQPCIFTEKHMPYKGEEHKCNELFLEPYCTEGILVDWKAVQPFNEAQLALAVNLQPTDSSIYVNENMQHYSSGILTSEWCNAPDEVNQEILLVGFGDSQGNPYWIGQNSWGTEWGMNGYFMVQRDPSNVNGAGTCNIAYQSFYPITL</sequence>
<dbReference type="GO" id="GO:0008234">
    <property type="term" value="F:cysteine-type peptidase activity"/>
    <property type="evidence" value="ECO:0007669"/>
    <property type="project" value="InterPro"/>
</dbReference>
<organism evidence="6 7">
    <name type="scientific">Stentor coeruleus</name>
    <dbReference type="NCBI Taxonomy" id="5963"/>
    <lineage>
        <taxon>Eukaryota</taxon>
        <taxon>Sar</taxon>
        <taxon>Alveolata</taxon>
        <taxon>Ciliophora</taxon>
        <taxon>Postciliodesmatophora</taxon>
        <taxon>Heterotrichea</taxon>
        <taxon>Heterotrichida</taxon>
        <taxon>Stentoridae</taxon>
        <taxon>Stentor</taxon>
    </lineage>
</organism>
<dbReference type="InterPro" id="IPR025661">
    <property type="entry name" value="Pept_asp_AS"/>
</dbReference>
<dbReference type="Proteomes" id="UP000187209">
    <property type="component" value="Unassembled WGS sequence"/>
</dbReference>
<feature type="chain" id="PRO_5018642813" description="Peptidase C1A papain C-terminal domain-containing protein" evidence="3">
    <location>
        <begin position="17"/>
        <end position="334"/>
    </location>
</feature>
<dbReference type="InterPro" id="IPR013128">
    <property type="entry name" value="Peptidase_C1A"/>
</dbReference>
<dbReference type="SMART" id="SM00848">
    <property type="entry name" value="Inhibitor_I29"/>
    <property type="match status" value="1"/>
</dbReference>
<feature type="signal peptide" evidence="3">
    <location>
        <begin position="1"/>
        <end position="16"/>
    </location>
</feature>
<dbReference type="SMART" id="SM00645">
    <property type="entry name" value="Pept_C1"/>
    <property type="match status" value="1"/>
</dbReference>
<dbReference type="OrthoDB" id="190265at2759"/>
<dbReference type="GO" id="GO:0006508">
    <property type="term" value="P:proteolysis"/>
    <property type="evidence" value="ECO:0007669"/>
    <property type="project" value="InterPro"/>
</dbReference>
<evidence type="ECO:0000259" key="4">
    <source>
        <dbReference type="SMART" id="SM00645"/>
    </source>
</evidence>
<dbReference type="AlphaFoldDB" id="A0A1R2BC74"/>
<dbReference type="InterPro" id="IPR038765">
    <property type="entry name" value="Papain-like_cys_pep_sf"/>
</dbReference>
<proteinExistence type="inferred from homology"/>
<evidence type="ECO:0000256" key="1">
    <source>
        <dbReference type="ARBA" id="ARBA00008455"/>
    </source>
</evidence>
<dbReference type="CDD" id="cd02248">
    <property type="entry name" value="Peptidase_C1A"/>
    <property type="match status" value="1"/>
</dbReference>
<dbReference type="EMBL" id="MPUH01000755">
    <property type="protein sequence ID" value="OMJ74382.1"/>
    <property type="molecule type" value="Genomic_DNA"/>
</dbReference>
<dbReference type="InterPro" id="IPR013201">
    <property type="entry name" value="Prot_inhib_I29"/>
</dbReference>
<dbReference type="InterPro" id="IPR039417">
    <property type="entry name" value="Peptidase_C1A_papain-like"/>
</dbReference>
<dbReference type="PROSITE" id="PS00640">
    <property type="entry name" value="THIOL_PROTEASE_ASN"/>
    <property type="match status" value="1"/>
</dbReference>
<evidence type="ECO:0000256" key="3">
    <source>
        <dbReference type="SAM" id="SignalP"/>
    </source>
</evidence>
<dbReference type="Gene3D" id="3.90.70.10">
    <property type="entry name" value="Cysteine proteinases"/>
    <property type="match status" value="1"/>
</dbReference>
<protein>
    <recommendedName>
        <fullName evidence="8">Peptidase C1A papain C-terminal domain-containing protein</fullName>
    </recommendedName>
</protein>
<dbReference type="InterPro" id="IPR000668">
    <property type="entry name" value="Peptidase_C1A_C"/>
</dbReference>
<keyword evidence="7" id="KW-1185">Reference proteome</keyword>
<keyword evidence="2" id="KW-0865">Zymogen</keyword>
<accession>A0A1R2BC74</accession>
<evidence type="ECO:0000313" key="7">
    <source>
        <dbReference type="Proteomes" id="UP000187209"/>
    </source>
</evidence>
<dbReference type="Pfam" id="PF00112">
    <property type="entry name" value="Peptidase_C1"/>
    <property type="match status" value="1"/>
</dbReference>
<evidence type="ECO:0000256" key="2">
    <source>
        <dbReference type="ARBA" id="ARBA00023145"/>
    </source>
</evidence>
<dbReference type="Pfam" id="PF08246">
    <property type="entry name" value="Inhibitor_I29"/>
    <property type="match status" value="1"/>
</dbReference>
<reference evidence="6 7" key="1">
    <citation type="submission" date="2016-11" db="EMBL/GenBank/DDBJ databases">
        <title>The macronuclear genome of Stentor coeruleus: a giant cell with tiny introns.</title>
        <authorList>
            <person name="Slabodnick M."/>
            <person name="Ruby J.G."/>
            <person name="Reiff S.B."/>
            <person name="Swart E.C."/>
            <person name="Gosai S."/>
            <person name="Prabakaran S."/>
            <person name="Witkowska E."/>
            <person name="Larue G.E."/>
            <person name="Fisher S."/>
            <person name="Freeman R.M."/>
            <person name="Gunawardena J."/>
            <person name="Chu W."/>
            <person name="Stover N.A."/>
            <person name="Gregory B.D."/>
            <person name="Nowacki M."/>
            <person name="Derisi J."/>
            <person name="Roy S.W."/>
            <person name="Marshall W.F."/>
            <person name="Sood P."/>
        </authorList>
    </citation>
    <scope>NUCLEOTIDE SEQUENCE [LARGE SCALE GENOMIC DNA]</scope>
    <source>
        <strain evidence="6">WM001</strain>
    </source>
</reference>
<comment type="similarity">
    <text evidence="1">Belongs to the peptidase C1 family.</text>
</comment>